<dbReference type="STRING" id="471853.Bcav_2808"/>
<name>C5BYF3_BEUC1</name>
<dbReference type="HOGENOM" id="CLU_055597_1_1_11"/>
<keyword evidence="4" id="KW-1185">Reference proteome</keyword>
<feature type="domain" description="MobA-like NTP transferase" evidence="2">
    <location>
        <begin position="9"/>
        <end position="158"/>
    </location>
</feature>
<reference evidence="3 4" key="1">
    <citation type="journal article" date="2009" name="Stand. Genomic Sci.">
        <title>Complete genome sequence of Beutenbergia cavernae type strain (HKI 0122).</title>
        <authorList>
            <person name="Land M."/>
            <person name="Pukall R."/>
            <person name="Abt B."/>
            <person name="Goker M."/>
            <person name="Rohde M."/>
            <person name="Glavina Del Rio T."/>
            <person name="Tice H."/>
            <person name="Copeland A."/>
            <person name="Cheng J.F."/>
            <person name="Lucas S."/>
            <person name="Chen F."/>
            <person name="Nolan M."/>
            <person name="Bruce D."/>
            <person name="Goodwin L."/>
            <person name="Pitluck S."/>
            <person name="Ivanova N."/>
            <person name="Mavromatis K."/>
            <person name="Ovchinnikova G."/>
            <person name="Pati A."/>
            <person name="Chen A."/>
            <person name="Palaniappan K."/>
            <person name="Hauser L."/>
            <person name="Chang Y.J."/>
            <person name="Jefferies C.C."/>
            <person name="Saunders E."/>
            <person name="Brettin T."/>
            <person name="Detter J.C."/>
            <person name="Han C."/>
            <person name="Chain P."/>
            <person name="Bristow J."/>
            <person name="Eisen J.A."/>
            <person name="Markowitz V."/>
            <person name="Hugenholtz P."/>
            <person name="Kyrpides N.C."/>
            <person name="Klenk H.P."/>
            <person name="Lapidus A."/>
        </authorList>
    </citation>
    <scope>NUCLEOTIDE SEQUENCE [LARGE SCALE GENOMIC DNA]</scope>
    <source>
        <strain evidence="4">ATCC BAA-8 / DSM 12333 / NBRC 16432</strain>
    </source>
</reference>
<dbReference type="InterPro" id="IPR029044">
    <property type="entry name" value="Nucleotide-diphossugar_trans"/>
</dbReference>
<dbReference type="PANTHER" id="PTHR19136:SF81">
    <property type="entry name" value="MOLYBDENUM COFACTOR GUANYLYLTRANSFERASE"/>
    <property type="match status" value="1"/>
</dbReference>
<organism evidence="3 4">
    <name type="scientific">Beutenbergia cavernae (strain ATCC BAA-8 / DSM 12333 / CCUG 43141 / JCM 11478 / NBRC 16432 / NCIMB 13614 / HKI 0122)</name>
    <dbReference type="NCBI Taxonomy" id="471853"/>
    <lineage>
        <taxon>Bacteria</taxon>
        <taxon>Bacillati</taxon>
        <taxon>Actinomycetota</taxon>
        <taxon>Actinomycetes</taxon>
        <taxon>Micrococcales</taxon>
        <taxon>Beutenbergiaceae</taxon>
        <taxon>Beutenbergia</taxon>
    </lineage>
</organism>
<protein>
    <submittedName>
        <fullName evidence="3">Molybdopterin-guanine dinucleotide biosynthesis protein</fullName>
    </submittedName>
</protein>
<gene>
    <name evidence="3" type="ordered locus">Bcav_2808</name>
</gene>
<accession>C5BYF3</accession>
<dbReference type="KEGG" id="bcv:Bcav_2808"/>
<dbReference type="Pfam" id="PF12804">
    <property type="entry name" value="NTP_transf_3"/>
    <property type="match status" value="1"/>
</dbReference>
<sequence length="206" mass="21137">MSAVSAVDAVVLAGGRSARLGVDKAGLQLHGLPLLDHVLAATAGARRTVVVGPPDVARPGLLLAREEPSFGGPVAGIAAGLAAFESADGADGSSPAPLVLVLACDVPRAAEAVAHLLAAAAHLAPENDGMFLESRGRDQWLVGVYRRASLDRALRELGAPGSVHGVSVRALVERLACVRVPDPEHASADVDTWDDLGRAIRHDGRE</sequence>
<proteinExistence type="predicted"/>
<dbReference type="SUPFAM" id="SSF53448">
    <property type="entry name" value="Nucleotide-diphospho-sugar transferases"/>
    <property type="match status" value="1"/>
</dbReference>
<keyword evidence="1" id="KW-0808">Transferase</keyword>
<evidence type="ECO:0000313" key="4">
    <source>
        <dbReference type="Proteomes" id="UP000007962"/>
    </source>
</evidence>
<dbReference type="PANTHER" id="PTHR19136">
    <property type="entry name" value="MOLYBDENUM COFACTOR GUANYLYLTRANSFERASE"/>
    <property type="match status" value="1"/>
</dbReference>
<evidence type="ECO:0000259" key="2">
    <source>
        <dbReference type="Pfam" id="PF12804"/>
    </source>
</evidence>
<dbReference type="EMBL" id="CP001618">
    <property type="protein sequence ID" value="ACQ81053.1"/>
    <property type="molecule type" value="Genomic_DNA"/>
</dbReference>
<dbReference type="AlphaFoldDB" id="C5BYF3"/>
<dbReference type="OrthoDB" id="4408226at2"/>
<dbReference type="GO" id="GO:0016779">
    <property type="term" value="F:nucleotidyltransferase activity"/>
    <property type="evidence" value="ECO:0007669"/>
    <property type="project" value="UniProtKB-ARBA"/>
</dbReference>
<dbReference type="Proteomes" id="UP000007962">
    <property type="component" value="Chromosome"/>
</dbReference>
<dbReference type="RefSeq" id="WP_015883293.1">
    <property type="nucleotide sequence ID" value="NC_012669.1"/>
</dbReference>
<evidence type="ECO:0000256" key="1">
    <source>
        <dbReference type="ARBA" id="ARBA00022679"/>
    </source>
</evidence>
<dbReference type="Gene3D" id="3.90.550.10">
    <property type="entry name" value="Spore Coat Polysaccharide Biosynthesis Protein SpsA, Chain A"/>
    <property type="match status" value="1"/>
</dbReference>
<dbReference type="eggNOG" id="COG0746">
    <property type="taxonomic scope" value="Bacteria"/>
</dbReference>
<evidence type="ECO:0000313" key="3">
    <source>
        <dbReference type="EMBL" id="ACQ81053.1"/>
    </source>
</evidence>
<dbReference type="InterPro" id="IPR025877">
    <property type="entry name" value="MobA-like_NTP_Trfase"/>
</dbReference>